<dbReference type="PANTHER" id="PTHR43736">
    <property type="entry name" value="ADP-RIBOSE PYROPHOSPHATASE"/>
    <property type="match status" value="1"/>
</dbReference>
<evidence type="ECO:0000313" key="2">
    <source>
        <dbReference type="EMBL" id="UZE95274.1"/>
    </source>
</evidence>
<dbReference type="SUPFAM" id="SSF55811">
    <property type="entry name" value="Nudix"/>
    <property type="match status" value="1"/>
</dbReference>
<evidence type="ECO:0000313" key="3">
    <source>
        <dbReference type="Proteomes" id="UP001163739"/>
    </source>
</evidence>
<reference evidence="2" key="1">
    <citation type="submission" date="2022-06" db="EMBL/GenBank/DDBJ databases">
        <title>Alkalimarinus sp. nov., isolated from gut of a Alitta virens.</title>
        <authorList>
            <person name="Yang A.I."/>
            <person name="Shin N.-R."/>
        </authorList>
    </citation>
    <scope>NUCLEOTIDE SEQUENCE</scope>
    <source>
        <strain evidence="2">A2M4</strain>
    </source>
</reference>
<dbReference type="Gene3D" id="3.90.79.10">
    <property type="entry name" value="Nucleoside Triphosphate Pyrophosphohydrolase"/>
    <property type="match status" value="1"/>
</dbReference>
<name>A0ABY6MZM6_9ALTE</name>
<organism evidence="2 3">
    <name type="scientific">Alkalimarinus alittae</name>
    <dbReference type="NCBI Taxonomy" id="2961619"/>
    <lineage>
        <taxon>Bacteria</taxon>
        <taxon>Pseudomonadati</taxon>
        <taxon>Pseudomonadota</taxon>
        <taxon>Gammaproteobacteria</taxon>
        <taxon>Alteromonadales</taxon>
        <taxon>Alteromonadaceae</taxon>
        <taxon>Alkalimarinus</taxon>
    </lineage>
</organism>
<accession>A0ABY6MZM6</accession>
<sequence>MLHCPQCGLLSYEFDGQKVYLCNKCQYEFFFNSAASVGALIIRDGRLLTAVRAKNPSKGMLDLPGGFVDPDESLEHALSRELQEELCITPSSLQYFTSGSNRYLYNQIEYTTCDAFFICTVDHYKNMQANDDICEFRWVPLKEIDLDAFAFKSVKQAIEKLLKEHY</sequence>
<dbReference type="PROSITE" id="PS51462">
    <property type="entry name" value="NUDIX"/>
    <property type="match status" value="1"/>
</dbReference>
<dbReference type="Proteomes" id="UP001163739">
    <property type="component" value="Chromosome"/>
</dbReference>
<dbReference type="RefSeq" id="WP_265046764.1">
    <property type="nucleotide sequence ID" value="NZ_CP100390.1"/>
</dbReference>
<dbReference type="PANTHER" id="PTHR43736:SF1">
    <property type="entry name" value="DIHYDRONEOPTERIN TRIPHOSPHATE DIPHOSPHATASE"/>
    <property type="match status" value="1"/>
</dbReference>
<keyword evidence="3" id="KW-1185">Reference proteome</keyword>
<proteinExistence type="predicted"/>
<gene>
    <name evidence="2" type="ORF">NKI27_14550</name>
</gene>
<dbReference type="Pfam" id="PF00293">
    <property type="entry name" value="NUDIX"/>
    <property type="match status" value="1"/>
</dbReference>
<evidence type="ECO:0000259" key="1">
    <source>
        <dbReference type="PROSITE" id="PS51462"/>
    </source>
</evidence>
<dbReference type="CDD" id="cd04681">
    <property type="entry name" value="NUDIX_Hydrolase"/>
    <property type="match status" value="1"/>
</dbReference>
<dbReference type="InterPro" id="IPR015797">
    <property type="entry name" value="NUDIX_hydrolase-like_dom_sf"/>
</dbReference>
<protein>
    <submittedName>
        <fullName evidence="2">NUDIX domain-containing protein</fullName>
    </submittedName>
</protein>
<feature type="domain" description="Nudix hydrolase" evidence="1">
    <location>
        <begin position="32"/>
        <end position="162"/>
    </location>
</feature>
<dbReference type="EMBL" id="CP100390">
    <property type="protein sequence ID" value="UZE95274.1"/>
    <property type="molecule type" value="Genomic_DNA"/>
</dbReference>
<dbReference type="InterPro" id="IPR000086">
    <property type="entry name" value="NUDIX_hydrolase_dom"/>
</dbReference>